<feature type="region of interest" description="Disordered" evidence="2">
    <location>
        <begin position="321"/>
        <end position="540"/>
    </location>
</feature>
<feature type="compositionally biased region" description="Low complexity" evidence="2">
    <location>
        <begin position="515"/>
        <end position="534"/>
    </location>
</feature>
<dbReference type="PANTHER" id="PTHR23065:SF54">
    <property type="entry name" value="SUPPRESSOR OF YEAST PROFILIN DELETION"/>
    <property type="match status" value="1"/>
</dbReference>
<feature type="domain" description="MHD" evidence="3">
    <location>
        <begin position="540"/>
        <end position="800"/>
    </location>
</feature>
<evidence type="ECO:0000313" key="5">
    <source>
        <dbReference type="Proteomes" id="UP000193560"/>
    </source>
</evidence>
<name>A0A1X2IBN6_9FUNG</name>
<dbReference type="GO" id="GO:0032185">
    <property type="term" value="P:septin cytoskeleton organization"/>
    <property type="evidence" value="ECO:0007669"/>
    <property type="project" value="TreeGrafter"/>
</dbReference>
<feature type="compositionally biased region" description="Basic residues" evidence="2">
    <location>
        <begin position="274"/>
        <end position="286"/>
    </location>
</feature>
<dbReference type="GO" id="GO:0030139">
    <property type="term" value="C:endocytic vesicle"/>
    <property type="evidence" value="ECO:0007669"/>
    <property type="project" value="TreeGrafter"/>
</dbReference>
<sequence>MSQNSHECYTNVFLTAHPKDGLHSVQEKQRQGNMLDEELAQYFKERALIEDQYAKSLVKASKRLYVMDSATLGGMAPVWELLLNELTEISTAHGILAYKITEEIEKALKIPACSDVDKIKSLEPTYQQLAKDYEVGIKNKKSGKSSLFKSAPKVQSDKVMSTWSTEGPSFLQLYENVERARLQRLKSLVENFEQFSNDQILKRTEIANKTLSANSAFDVDNDIRQFCKLKSSHLTALSATPSTVSVAYTPENDSSSSPHSVNVEAPRQLNEKKQRSRFSILRKSRKPSSPSLGSELHRISSIPEYTEQHDQLPKENISESFTNLQHDSPGNHQQHDESPYKSQTTQSPTPSRNLSTSAVNSDIAKNQAPPVDSEGYSIPFPDTFGQTPTGDGAVILDDTRDLDSSSPFGSQKLKFDIKDRTTQEDRQQSEQENATLTRVSSLLRESTPTTSQKRRGRRTNMRVQSSYWEAGPPSPLSSVNEHGSITMGSTISSSSDQAMNPFRQTTPTSEHANISTLSPSPTSSSQHIPRSRSSSAHDQKPTLHATIVETVNVPTPGTRNANIVGQIKMGYDGPTLPNDTFFTVRLDHVQNIQPINSFVQQHNNSNEFIVSIRAFLDHPGGSLVPLFSYHQQDMAIDKVLPMVADAAWKISETSAMLMVKYKLTDQMPTAADQGRLMVLASPGQATVTKAQSTPEGTWNQQQQCFIWKAEGILQQQQAAAATHQQTSPRLLAKFMIDSSNMKDPSSTTTSPSLTLKYYCRDTLASGMTLTSWILPRADDKDNGEGGLVDLQFQIDQRMTRSGTVFLG</sequence>
<feature type="compositionally biased region" description="Low complexity" evidence="2">
    <location>
        <begin position="483"/>
        <end position="495"/>
    </location>
</feature>
<feature type="region of interest" description="Disordered" evidence="2">
    <location>
        <begin position="248"/>
        <end position="297"/>
    </location>
</feature>
<proteinExistence type="predicted"/>
<dbReference type="Gene3D" id="1.20.1270.60">
    <property type="entry name" value="Arfaptin homology (AH) domain/BAR domain"/>
    <property type="match status" value="1"/>
</dbReference>
<keyword evidence="5" id="KW-1185">Reference proteome</keyword>
<feature type="compositionally biased region" description="Polar residues" evidence="2">
    <location>
        <begin position="248"/>
        <end position="260"/>
    </location>
</feature>
<evidence type="ECO:0000256" key="2">
    <source>
        <dbReference type="SAM" id="MobiDB-lite"/>
    </source>
</evidence>
<evidence type="ECO:0000259" key="3">
    <source>
        <dbReference type="PROSITE" id="PS51072"/>
    </source>
</evidence>
<dbReference type="Proteomes" id="UP000193560">
    <property type="component" value="Unassembled WGS sequence"/>
</dbReference>
<accession>A0A1X2IBN6</accession>
<feature type="compositionally biased region" description="Polar residues" evidence="2">
    <location>
        <begin position="496"/>
        <end position="514"/>
    </location>
</feature>
<evidence type="ECO:0000256" key="1">
    <source>
        <dbReference type="ARBA" id="ARBA00022583"/>
    </source>
</evidence>
<dbReference type="Pfam" id="PF00611">
    <property type="entry name" value="FCH"/>
    <property type="match status" value="1"/>
</dbReference>
<dbReference type="SUPFAM" id="SSF103657">
    <property type="entry name" value="BAR/IMD domain-like"/>
    <property type="match status" value="1"/>
</dbReference>
<dbReference type="GO" id="GO:0005886">
    <property type="term" value="C:plasma membrane"/>
    <property type="evidence" value="ECO:0007669"/>
    <property type="project" value="TreeGrafter"/>
</dbReference>
<dbReference type="PROSITE" id="PS51072">
    <property type="entry name" value="MHD"/>
    <property type="match status" value="1"/>
</dbReference>
<gene>
    <name evidence="4" type="ORF">BCR42DRAFT_418475</name>
</gene>
<dbReference type="InterPro" id="IPR027267">
    <property type="entry name" value="AH/BAR_dom_sf"/>
</dbReference>
<dbReference type="InterPro" id="IPR018808">
    <property type="entry name" value="Muniscin_C"/>
</dbReference>
<dbReference type="Pfam" id="PF10291">
    <property type="entry name" value="muHD"/>
    <property type="match status" value="1"/>
</dbReference>
<feature type="compositionally biased region" description="Polar residues" evidence="2">
    <location>
        <begin position="321"/>
        <end position="332"/>
    </location>
</feature>
<feature type="compositionally biased region" description="Polar residues" evidence="2">
    <location>
        <begin position="430"/>
        <end position="451"/>
    </location>
</feature>
<feature type="compositionally biased region" description="Basic and acidic residues" evidence="2">
    <location>
        <begin position="413"/>
        <end position="429"/>
    </location>
</feature>
<dbReference type="AlphaFoldDB" id="A0A1X2IBN6"/>
<dbReference type="InterPro" id="IPR028565">
    <property type="entry name" value="MHD"/>
</dbReference>
<dbReference type="SMART" id="SM00055">
    <property type="entry name" value="FCH"/>
    <property type="match status" value="1"/>
</dbReference>
<dbReference type="PANTHER" id="PTHR23065">
    <property type="entry name" value="PROLINE-SERINE-THREONINE PHOSPHATASE INTERACTING PROTEIN 1"/>
    <property type="match status" value="1"/>
</dbReference>
<protein>
    <recommendedName>
        <fullName evidence="3">MHD domain-containing protein</fullName>
    </recommendedName>
</protein>
<feature type="compositionally biased region" description="Polar residues" evidence="2">
    <location>
        <begin position="340"/>
        <end position="364"/>
    </location>
</feature>
<comment type="caution">
    <text evidence="4">The sequence shown here is derived from an EMBL/GenBank/DDBJ whole genome shotgun (WGS) entry which is preliminary data.</text>
</comment>
<evidence type="ECO:0000313" key="4">
    <source>
        <dbReference type="EMBL" id="ORZ13517.1"/>
    </source>
</evidence>
<dbReference type="GO" id="GO:0032153">
    <property type="term" value="C:cell division site"/>
    <property type="evidence" value="ECO:0007669"/>
    <property type="project" value="TreeGrafter"/>
</dbReference>
<keyword evidence="1" id="KW-0254">Endocytosis</keyword>
<reference evidence="4 5" key="1">
    <citation type="submission" date="2016-07" db="EMBL/GenBank/DDBJ databases">
        <title>Pervasive Adenine N6-methylation of Active Genes in Fungi.</title>
        <authorList>
            <consortium name="DOE Joint Genome Institute"/>
            <person name="Mondo S.J."/>
            <person name="Dannebaum R.O."/>
            <person name="Kuo R.C."/>
            <person name="Labutti K."/>
            <person name="Haridas S."/>
            <person name="Kuo A."/>
            <person name="Salamov A."/>
            <person name="Ahrendt S.R."/>
            <person name="Lipzen A."/>
            <person name="Sullivan W."/>
            <person name="Andreopoulos W.B."/>
            <person name="Clum A."/>
            <person name="Lindquist E."/>
            <person name="Daum C."/>
            <person name="Ramamoorthy G.K."/>
            <person name="Gryganskyi A."/>
            <person name="Culley D."/>
            <person name="Magnuson J.K."/>
            <person name="James T.Y."/>
            <person name="O'Malley M.A."/>
            <person name="Stajich J.E."/>
            <person name="Spatafora J.W."/>
            <person name="Visel A."/>
            <person name="Grigoriev I.V."/>
        </authorList>
    </citation>
    <scope>NUCLEOTIDE SEQUENCE [LARGE SCALE GENOMIC DNA]</scope>
    <source>
        <strain evidence="4 5">NRRL 1336</strain>
    </source>
</reference>
<dbReference type="GO" id="GO:0006897">
    <property type="term" value="P:endocytosis"/>
    <property type="evidence" value="ECO:0007669"/>
    <property type="project" value="UniProtKB-KW"/>
</dbReference>
<dbReference type="InterPro" id="IPR001060">
    <property type="entry name" value="FCH_dom"/>
</dbReference>
<dbReference type="OrthoDB" id="27823at2759"/>
<dbReference type="EMBL" id="MCGE01000016">
    <property type="protein sequence ID" value="ORZ13517.1"/>
    <property type="molecule type" value="Genomic_DNA"/>
</dbReference>
<organism evidence="4 5">
    <name type="scientific">Absidia repens</name>
    <dbReference type="NCBI Taxonomy" id="90262"/>
    <lineage>
        <taxon>Eukaryota</taxon>
        <taxon>Fungi</taxon>
        <taxon>Fungi incertae sedis</taxon>
        <taxon>Mucoromycota</taxon>
        <taxon>Mucoromycotina</taxon>
        <taxon>Mucoromycetes</taxon>
        <taxon>Mucorales</taxon>
        <taxon>Cunninghamellaceae</taxon>
        <taxon>Absidia</taxon>
    </lineage>
</organism>